<gene>
    <name evidence="1" type="ORF">Aiant_23290</name>
</gene>
<proteinExistence type="predicted"/>
<dbReference type="EMBL" id="AP023356">
    <property type="protein sequence ID" value="BCJ41672.1"/>
    <property type="molecule type" value="Genomic_DNA"/>
</dbReference>
<protein>
    <submittedName>
        <fullName evidence="1">Uncharacterized protein</fullName>
    </submittedName>
</protein>
<keyword evidence="2" id="KW-1185">Reference proteome</keyword>
<evidence type="ECO:0000313" key="2">
    <source>
        <dbReference type="Proteomes" id="UP000676967"/>
    </source>
</evidence>
<dbReference type="RefSeq" id="WP_189333220.1">
    <property type="nucleotide sequence ID" value="NZ_AP023356.1"/>
</dbReference>
<dbReference type="Proteomes" id="UP000676967">
    <property type="component" value="Chromosome"/>
</dbReference>
<organism evidence="1 2">
    <name type="scientific">Actinoplanes ianthinogenes</name>
    <dbReference type="NCBI Taxonomy" id="122358"/>
    <lineage>
        <taxon>Bacteria</taxon>
        <taxon>Bacillati</taxon>
        <taxon>Actinomycetota</taxon>
        <taxon>Actinomycetes</taxon>
        <taxon>Micromonosporales</taxon>
        <taxon>Micromonosporaceae</taxon>
        <taxon>Actinoplanes</taxon>
    </lineage>
</organism>
<evidence type="ECO:0000313" key="1">
    <source>
        <dbReference type="EMBL" id="BCJ41672.1"/>
    </source>
</evidence>
<name>A0ABN6C8W0_9ACTN</name>
<reference evidence="1 2" key="1">
    <citation type="submission" date="2020-08" db="EMBL/GenBank/DDBJ databases">
        <title>Whole genome shotgun sequence of Actinoplanes ianthinogenes NBRC 13996.</title>
        <authorList>
            <person name="Komaki H."/>
            <person name="Tamura T."/>
        </authorList>
    </citation>
    <scope>NUCLEOTIDE SEQUENCE [LARGE SCALE GENOMIC DNA]</scope>
    <source>
        <strain evidence="1 2">NBRC 13996</strain>
    </source>
</reference>
<accession>A0ABN6C8W0</accession>
<sequence>MSPAAKVRSGGAWAEAELTGAARLGGAWTRFSRLKTEESFAFDGTLAGTYDDGRAVALGLRWTASSPGLWIGCAVWVARYMSGLPLTVAAYHADTQVELSRAASAPTAELQSARVMFAKAVPVSPGVPYLANYHARFYVASFDTLPATSAHMTSDAGSRWIASDEIAFPVNGSQANYHVTPLVLF</sequence>